<reference evidence="1 2" key="1">
    <citation type="journal article" date="2018" name="Front. Plant Sci.">
        <title>Red Clover (Trifolium pratense) and Zigzag Clover (T. medium) - A Picture of Genomic Similarities and Differences.</title>
        <authorList>
            <person name="Dluhosova J."/>
            <person name="Istvanek J."/>
            <person name="Nedelnik J."/>
            <person name="Repkova J."/>
        </authorList>
    </citation>
    <scope>NUCLEOTIDE SEQUENCE [LARGE SCALE GENOMIC DNA]</scope>
    <source>
        <strain evidence="2">cv. 10/8</strain>
        <tissue evidence="1">Leaf</tissue>
    </source>
</reference>
<accession>A0A392NHX7</accession>
<proteinExistence type="predicted"/>
<organism evidence="1 2">
    <name type="scientific">Trifolium medium</name>
    <dbReference type="NCBI Taxonomy" id="97028"/>
    <lineage>
        <taxon>Eukaryota</taxon>
        <taxon>Viridiplantae</taxon>
        <taxon>Streptophyta</taxon>
        <taxon>Embryophyta</taxon>
        <taxon>Tracheophyta</taxon>
        <taxon>Spermatophyta</taxon>
        <taxon>Magnoliopsida</taxon>
        <taxon>eudicotyledons</taxon>
        <taxon>Gunneridae</taxon>
        <taxon>Pentapetalae</taxon>
        <taxon>rosids</taxon>
        <taxon>fabids</taxon>
        <taxon>Fabales</taxon>
        <taxon>Fabaceae</taxon>
        <taxon>Papilionoideae</taxon>
        <taxon>50 kb inversion clade</taxon>
        <taxon>NPAAA clade</taxon>
        <taxon>Hologalegina</taxon>
        <taxon>IRL clade</taxon>
        <taxon>Trifolieae</taxon>
        <taxon>Trifolium</taxon>
    </lineage>
</organism>
<dbReference type="AlphaFoldDB" id="A0A392NHX7"/>
<evidence type="ECO:0000313" key="1">
    <source>
        <dbReference type="EMBL" id="MCH99430.1"/>
    </source>
</evidence>
<dbReference type="EMBL" id="LXQA010040261">
    <property type="protein sequence ID" value="MCH99430.1"/>
    <property type="molecule type" value="Genomic_DNA"/>
</dbReference>
<name>A0A392NHX7_9FABA</name>
<sequence>MNGYENKTHEEQIHLLAYIFNRLCEAVEEGSQKVNYLIHYCRLLSEFFHQVGLIKALEDVNASEVLKKTVGDIMNASILIHMRLKSNINEIITSGKAFKVKRKE</sequence>
<comment type="caution">
    <text evidence="1">The sequence shown here is derived from an EMBL/GenBank/DDBJ whole genome shotgun (WGS) entry which is preliminary data.</text>
</comment>
<dbReference type="Proteomes" id="UP000265520">
    <property type="component" value="Unassembled WGS sequence"/>
</dbReference>
<keyword evidence="2" id="KW-1185">Reference proteome</keyword>
<protein>
    <submittedName>
        <fullName evidence="1">Uncharacterized protein</fullName>
    </submittedName>
</protein>
<evidence type="ECO:0000313" key="2">
    <source>
        <dbReference type="Proteomes" id="UP000265520"/>
    </source>
</evidence>
<feature type="non-terminal residue" evidence="1">
    <location>
        <position position="104"/>
    </location>
</feature>